<reference evidence="2 3" key="1">
    <citation type="journal article" date="2011" name="Int. J. Syst. Evol. Microbiol.">
        <title>Hymenobacter yonginensis sp. nov., isolated from a mesotrophic artificial lake.</title>
        <authorList>
            <person name="Joung Y."/>
            <person name="Cho S.H."/>
            <person name="Kim H."/>
            <person name="Kim S.B."/>
            <person name="Joh K."/>
        </authorList>
    </citation>
    <scope>NUCLEOTIDE SEQUENCE [LARGE SCALE GENOMIC DNA]</scope>
    <source>
        <strain evidence="2 3">KCTC 22745</strain>
    </source>
</reference>
<keyword evidence="3" id="KW-1185">Reference proteome</keyword>
<dbReference type="InterPro" id="IPR025665">
    <property type="entry name" value="Beta-barrel_OMP_2"/>
</dbReference>
<dbReference type="EMBL" id="CP115396">
    <property type="protein sequence ID" value="WBO85118.1"/>
    <property type="molecule type" value="Genomic_DNA"/>
</dbReference>
<gene>
    <name evidence="2" type="ORF">O9Z63_02500</name>
</gene>
<dbReference type="Proteomes" id="UP001211872">
    <property type="component" value="Chromosome"/>
</dbReference>
<protein>
    <submittedName>
        <fullName evidence="2">Outer membrane beta-barrel protein</fullName>
    </submittedName>
</protein>
<evidence type="ECO:0000313" key="3">
    <source>
        <dbReference type="Proteomes" id="UP001211872"/>
    </source>
</evidence>
<proteinExistence type="predicted"/>
<dbReference type="Pfam" id="PF13568">
    <property type="entry name" value="OMP_b-brl_2"/>
    <property type="match status" value="1"/>
</dbReference>
<sequence length="237" mass="26358">MAYKGRDLAPLVLRYNRCRWPQEPVRAATLQANARLEGGLRVGPRSYRLRYHYDGELQDTDFGRQVGLAGAVFARLSFNQRFFLQSELEYEGLTSSGRLSVPTNTPSFARLVDTSLKRRQALATLLVRYHVGLPVAGRWRPVLLGGISAGYALASEFSVATTLSFPDSRPAVVLPEDATAARWSRGYVAGAGVEIPVGAYRPTLELRYHPMLFQTTGGTLERQVQVQATELQLSWAW</sequence>
<organism evidence="2 3">
    <name type="scientific">Hymenobacter yonginensis</name>
    <dbReference type="NCBI Taxonomy" id="748197"/>
    <lineage>
        <taxon>Bacteria</taxon>
        <taxon>Pseudomonadati</taxon>
        <taxon>Bacteroidota</taxon>
        <taxon>Cytophagia</taxon>
        <taxon>Cytophagales</taxon>
        <taxon>Hymenobacteraceae</taxon>
        <taxon>Hymenobacter</taxon>
    </lineage>
</organism>
<accession>A0ABY7PQZ0</accession>
<feature type="domain" description="Outer membrane protein beta-barrel" evidence="1">
    <location>
        <begin position="34"/>
        <end position="208"/>
    </location>
</feature>
<evidence type="ECO:0000313" key="2">
    <source>
        <dbReference type="EMBL" id="WBO85118.1"/>
    </source>
</evidence>
<evidence type="ECO:0000259" key="1">
    <source>
        <dbReference type="Pfam" id="PF13568"/>
    </source>
</evidence>
<dbReference type="RefSeq" id="WP_270127707.1">
    <property type="nucleotide sequence ID" value="NZ_CP115396.1"/>
</dbReference>
<name>A0ABY7PQZ0_9BACT</name>